<reference evidence="2" key="1">
    <citation type="journal article" date="2013" name="Stand. Genomic Sci.">
        <title>Complete genome sequence of the bile-resistant pigment-producing anaerobe Alistipes finegoldii type strain (AHN2437(T)).</title>
        <authorList>
            <person name="Mavromatis K."/>
            <person name="Stackebrandt E."/>
            <person name="Munk C."/>
            <person name="Lapidus A."/>
            <person name="Nolan M."/>
            <person name="Lucas S."/>
            <person name="Hammon N."/>
            <person name="Deshpande S."/>
            <person name="Cheng J.F."/>
            <person name="Tapia R."/>
            <person name="Goodwin L.A."/>
            <person name="Pitluck S."/>
            <person name="Liolios K."/>
            <person name="Pagani I."/>
            <person name="Ivanova N."/>
            <person name="Mikhailova N."/>
            <person name="Huntemann M."/>
            <person name="Pati A."/>
            <person name="Chen A."/>
            <person name="Palaniappan K."/>
            <person name="Land M."/>
            <person name="Hauser L."/>
            <person name="Rohde M."/>
            <person name="Gronow S."/>
            <person name="Goker M."/>
            <person name="Detter J.C."/>
            <person name="Bristow J."/>
            <person name="Eisen J.A."/>
            <person name="Markowitz V."/>
            <person name="Hugenholtz P."/>
            <person name="Kyrpides N.C."/>
            <person name="Klenk H.P."/>
            <person name="Woyke T."/>
        </authorList>
    </citation>
    <scope>NUCLEOTIDE SEQUENCE</scope>
    <source>
        <strain evidence="2">DSM 17242 / JCM 16770 / AHN 2437 / CCUG 46020 / CIP 107999</strain>
    </source>
</reference>
<dbReference type="HOGENOM" id="CLU_1773480_0_0_10"/>
<evidence type="ECO:0000313" key="1">
    <source>
        <dbReference type="EMBL" id="AFL78445.1"/>
    </source>
</evidence>
<evidence type="ECO:0000313" key="2">
    <source>
        <dbReference type="Proteomes" id="UP000006052"/>
    </source>
</evidence>
<dbReference type="KEGG" id="afd:Alfi_2154"/>
<dbReference type="AlphaFoldDB" id="I3YN77"/>
<organism evidence="1 2">
    <name type="scientific">Alistipes finegoldii (strain DSM 17242 / JCM 16770 / CCUG 46020 / CIP 107999 / KCTC 15236 / AHN 2437)</name>
    <dbReference type="NCBI Taxonomy" id="679935"/>
    <lineage>
        <taxon>Bacteria</taxon>
        <taxon>Pseudomonadati</taxon>
        <taxon>Bacteroidota</taxon>
        <taxon>Bacteroidia</taxon>
        <taxon>Bacteroidales</taxon>
        <taxon>Rikenellaceae</taxon>
        <taxon>Alistipes</taxon>
    </lineage>
</organism>
<dbReference type="RefSeq" id="WP_014775791.1">
    <property type="nucleotide sequence ID" value="NC_018011.1"/>
</dbReference>
<proteinExistence type="predicted"/>
<sequence>MDKKNNNPEKFAELLAAYRKGHAEQGQFLSYVDRLSAQVRNNTICGSWIAQDGGCSLLIRSIEDGFSLMLCDNTRCYKTIIRQMTALAQGRRVVIVSEGPGGDITIGKDGLLRCGAYGIFRSEEDMLREEMDSEMEFAVRSATEDDGTF</sequence>
<dbReference type="GeneID" id="79838858"/>
<dbReference type="STRING" id="679935.Alfi_2154"/>
<dbReference type="Proteomes" id="UP000006052">
    <property type="component" value="Chromosome"/>
</dbReference>
<dbReference type="PATRIC" id="fig|679935.3.peg.2072"/>
<name>I3YN77_ALIFI</name>
<gene>
    <name evidence="1" type="ordered locus">Alfi_2154</name>
</gene>
<dbReference type="EMBL" id="CP003274">
    <property type="protein sequence ID" value="AFL78445.1"/>
    <property type="molecule type" value="Genomic_DNA"/>
</dbReference>
<accession>I3YN77</accession>
<protein>
    <submittedName>
        <fullName evidence="1">Uncharacterized protein</fullName>
    </submittedName>
</protein>